<dbReference type="STRING" id="1797240.A3D68_00370"/>
<evidence type="ECO:0000256" key="1">
    <source>
        <dbReference type="SAM" id="Coils"/>
    </source>
</evidence>
<gene>
    <name evidence="3" type="ORF">A3D68_00370</name>
</gene>
<keyword evidence="2" id="KW-0812">Transmembrane</keyword>
<dbReference type="Proteomes" id="UP000177564">
    <property type="component" value="Unassembled WGS sequence"/>
</dbReference>
<evidence type="ECO:0000313" key="4">
    <source>
        <dbReference type="Proteomes" id="UP000177564"/>
    </source>
</evidence>
<accession>A0A1F4XRF8</accession>
<protein>
    <submittedName>
        <fullName evidence="3">Uncharacterized protein</fullName>
    </submittedName>
</protein>
<dbReference type="EMBL" id="MEWU01000014">
    <property type="protein sequence ID" value="OGC83623.1"/>
    <property type="molecule type" value="Genomic_DNA"/>
</dbReference>
<keyword evidence="2" id="KW-1133">Transmembrane helix</keyword>
<keyword evidence="1" id="KW-0175">Coiled coil</keyword>
<sequence>MKRKLIFIIVGALVVLGLIIFVWFWFFGQGSKSPEDFGFFNTASSTGTTGTGTLSGGNQQTPFGQNTAVNSGGSVNIQTPLTTYTVGGQTGGVAPPITITVTTTTVTDVTWLDGSGGGTGSTKTFTPTPINQINNVGISGTGYFNNAVGPSGPGLLETLVGTGVAGAIACTPGLLSGIAGGTGISAALSVVAVTVNAPVQNAVDTSNTVRDNFLNCIARTIARSVIQQVTASVVDWINSGFDGKPAFVQDYKQFFTNVADRAAGEFIQGSDLAFLCSPFKLQVRIAIAQSYAHQRSGSNAAATSCTLSKAVTNVDDFLNNGFSSGGWGGLLAFTTEPTNNPYGATMYAQMLLNNKILADSRDAGLKISPGGFLSKEECTGPINTVPGTPNYGKQTSCKIVTPGQTIEAELHKTLGTNIDSLNLADNFDEIISALINQLMTRVLYQGLANISGQNGYAGNFSSGQDVQAQIAAEALLTKLQGAVGMAQQYGTTKQGSITDIQNAQAQLVGLQNCWSAAASSTGLTASQQAQALASVAAADAAVQALELQVASYNTEITRANAAIVTVQEIQTAALAARTLKEVRAADVQFATAEAAGEFITQNDVTTALQDRTTLQAQLAAQNQTTQAELTQCYAFGL</sequence>
<proteinExistence type="predicted"/>
<organism evidence="3 4">
    <name type="scientific">Candidatus Adlerbacteria bacterium RIFCSPHIGHO2_02_FULL_52_17</name>
    <dbReference type="NCBI Taxonomy" id="1797240"/>
    <lineage>
        <taxon>Bacteria</taxon>
        <taxon>Candidatus Adleribacteriota</taxon>
    </lineage>
</organism>
<name>A0A1F4XRF8_9BACT</name>
<evidence type="ECO:0000313" key="3">
    <source>
        <dbReference type="EMBL" id="OGC83623.1"/>
    </source>
</evidence>
<keyword evidence="2" id="KW-0472">Membrane</keyword>
<reference evidence="3 4" key="1">
    <citation type="journal article" date="2016" name="Nat. Commun.">
        <title>Thousands of microbial genomes shed light on interconnected biogeochemical processes in an aquifer system.</title>
        <authorList>
            <person name="Anantharaman K."/>
            <person name="Brown C.T."/>
            <person name="Hug L.A."/>
            <person name="Sharon I."/>
            <person name="Castelle C.J."/>
            <person name="Probst A.J."/>
            <person name="Thomas B.C."/>
            <person name="Singh A."/>
            <person name="Wilkins M.J."/>
            <person name="Karaoz U."/>
            <person name="Brodie E.L."/>
            <person name="Williams K.H."/>
            <person name="Hubbard S.S."/>
            <person name="Banfield J.F."/>
        </authorList>
    </citation>
    <scope>NUCLEOTIDE SEQUENCE [LARGE SCALE GENOMIC DNA]</scope>
</reference>
<dbReference type="AlphaFoldDB" id="A0A1F4XRF8"/>
<feature type="transmembrane region" description="Helical" evidence="2">
    <location>
        <begin position="5"/>
        <end position="26"/>
    </location>
</feature>
<feature type="coiled-coil region" evidence="1">
    <location>
        <begin position="535"/>
        <end position="562"/>
    </location>
</feature>
<comment type="caution">
    <text evidence="3">The sequence shown here is derived from an EMBL/GenBank/DDBJ whole genome shotgun (WGS) entry which is preliminary data.</text>
</comment>
<evidence type="ECO:0000256" key="2">
    <source>
        <dbReference type="SAM" id="Phobius"/>
    </source>
</evidence>